<dbReference type="InterPro" id="IPR009695">
    <property type="entry name" value="Diacylglyc_glucosyltr_N"/>
</dbReference>
<dbReference type="InterPro" id="IPR050519">
    <property type="entry name" value="Glycosyltransf_28_UgtP"/>
</dbReference>
<dbReference type="InterPro" id="IPR007235">
    <property type="entry name" value="Glyco_trans_28_C"/>
</dbReference>
<evidence type="ECO:0000256" key="3">
    <source>
        <dbReference type="ARBA" id="ARBA00022676"/>
    </source>
</evidence>
<dbReference type="KEGG" id="wna:KA717_03510"/>
<comment type="similarity">
    <text evidence="2">Belongs to the glycosyltransferase 28 family.</text>
</comment>
<dbReference type="Gene3D" id="3.40.50.2000">
    <property type="entry name" value="Glycogen Phosphorylase B"/>
    <property type="match status" value="1"/>
</dbReference>
<dbReference type="GO" id="GO:0009247">
    <property type="term" value="P:glycolipid biosynthetic process"/>
    <property type="evidence" value="ECO:0007669"/>
    <property type="project" value="InterPro"/>
</dbReference>
<feature type="domain" description="Glycosyl transferase family 28 C-terminal" evidence="5">
    <location>
        <begin position="223"/>
        <end position="313"/>
    </location>
</feature>
<evidence type="ECO:0000256" key="4">
    <source>
        <dbReference type="ARBA" id="ARBA00022679"/>
    </source>
</evidence>
<dbReference type="GO" id="GO:0016758">
    <property type="term" value="F:hexosyltransferase activity"/>
    <property type="evidence" value="ECO:0007669"/>
    <property type="project" value="InterPro"/>
</dbReference>
<dbReference type="GO" id="GO:0016020">
    <property type="term" value="C:membrane"/>
    <property type="evidence" value="ECO:0007669"/>
    <property type="project" value="UniProtKB-SubCell"/>
</dbReference>
<evidence type="ECO:0000259" key="6">
    <source>
        <dbReference type="Pfam" id="PF06925"/>
    </source>
</evidence>
<dbReference type="Proteomes" id="UP001065613">
    <property type="component" value="Chromosome"/>
</dbReference>
<evidence type="ECO:0000313" key="7">
    <source>
        <dbReference type="EMBL" id="UXE61987.1"/>
    </source>
</evidence>
<name>A0A977KY39_9CYAN</name>
<organism evidence="7">
    <name type="scientific">Woronichinia naegeliana WA131</name>
    <dbReference type="NCBI Taxonomy" id="2824559"/>
    <lineage>
        <taxon>Bacteria</taxon>
        <taxon>Bacillati</taxon>
        <taxon>Cyanobacteriota</taxon>
        <taxon>Cyanophyceae</taxon>
        <taxon>Synechococcales</taxon>
        <taxon>Coelosphaeriaceae</taxon>
        <taxon>Woronichinia</taxon>
    </lineage>
</organism>
<dbReference type="PANTHER" id="PTHR43025:SF3">
    <property type="entry name" value="MONOGALACTOSYLDIACYLGLYCEROL SYNTHASE 1, CHLOROPLASTIC"/>
    <property type="match status" value="1"/>
</dbReference>
<evidence type="ECO:0008006" key="8">
    <source>
        <dbReference type="Google" id="ProtNLM"/>
    </source>
</evidence>
<dbReference type="Pfam" id="PF04101">
    <property type="entry name" value="Glyco_tran_28_C"/>
    <property type="match status" value="1"/>
</dbReference>
<dbReference type="AlphaFoldDB" id="A0A977KY39"/>
<reference evidence="7" key="1">
    <citation type="submission" date="2021-04" db="EMBL/GenBank/DDBJ databases">
        <title>Genome sequence of Woronichinia naegeliana from Washington state freshwater lake bloom.</title>
        <authorList>
            <person name="Dreher T.W."/>
        </authorList>
    </citation>
    <scope>NUCLEOTIDE SEQUENCE</scope>
    <source>
        <strain evidence="7">WA131</strain>
    </source>
</reference>
<protein>
    <recommendedName>
        <fullName evidence="8">Monogalactosyldiacylglycerol synthase</fullName>
    </recommendedName>
</protein>
<evidence type="ECO:0000256" key="2">
    <source>
        <dbReference type="ARBA" id="ARBA00006962"/>
    </source>
</evidence>
<evidence type="ECO:0000259" key="5">
    <source>
        <dbReference type="Pfam" id="PF04101"/>
    </source>
</evidence>
<dbReference type="SUPFAM" id="SSF53756">
    <property type="entry name" value="UDP-Glycosyltransferase/glycogen phosphorylase"/>
    <property type="match status" value="1"/>
</dbReference>
<keyword evidence="4" id="KW-0808">Transferase</keyword>
<dbReference type="Pfam" id="PF06925">
    <property type="entry name" value="MGDG_synth"/>
    <property type="match status" value="1"/>
</dbReference>
<feature type="domain" description="Diacylglycerol glucosyltransferase N-terminal" evidence="6">
    <location>
        <begin position="18"/>
        <end position="185"/>
    </location>
</feature>
<gene>
    <name evidence="7" type="ORF">KA717_03510</name>
</gene>
<dbReference type="EMBL" id="CP073041">
    <property type="protein sequence ID" value="UXE61987.1"/>
    <property type="molecule type" value="Genomic_DNA"/>
</dbReference>
<dbReference type="PANTHER" id="PTHR43025">
    <property type="entry name" value="MONOGALACTOSYLDIACYLGLYCEROL SYNTHASE"/>
    <property type="match status" value="1"/>
</dbReference>
<proteinExistence type="inferred from homology"/>
<evidence type="ECO:0000256" key="1">
    <source>
        <dbReference type="ARBA" id="ARBA00004370"/>
    </source>
</evidence>
<keyword evidence="3" id="KW-0328">Glycosyltransferase</keyword>
<sequence>MTYPLRILILTSNTGYAHNAAANAFREWCEYLYGEKIIVEIELLLENSHANYHKLVNFYNFIQRNIPLLHNLYYAILEYQKDLQDIRPGKPFVGKNYWIKRLQDFSPDVILSTHCQINLGYFDLAKQILDSHLICMTYCTEIDGGFGFTHNWINPKVDIFWTQTPEVSAQAVKMGLRPEQVFDWGTLLNRSFYEPVLTEEDEKAFLQNELGLQADRFTVLLGTGGAGANNHLKFLRQLLPLEKRIQVIALCGKNAVTKTKLDEWQVSHPNFSLCALPFTNQMAKLLQISSVVVARPGARTAIESIHCGCPMIFNLMGGVMPQELLAMRYFKDRDIAHSVHWAKELRIILEFWLDAPENYRQLKTRVIASKLNHHPETIMKSIMTNIQEKSKDGSFFWDINPVSLETNIFDHSSRSP</sequence>
<comment type="subcellular location">
    <subcellularLocation>
        <location evidence="1">Membrane</location>
    </subcellularLocation>
</comment>
<accession>A0A977KY39</accession>